<dbReference type="OrthoDB" id="2419422at2759"/>
<accession>A0A9P6FN78</accession>
<sequence length="185" mass="20020">MAHYFALSSKGYKLIEKEHKPHLVKRGVITTPNRSERDALRALIDCWTLNSVTQGPIKSIYHFKNCRSLRDLVGNNDGHLRSARIDNQNPNTVTNAFGQQSLNIQLQIGSNTYGNVLIPVNVNFGAHAIRAALLNALETGVVESMRGVPVAPNVSVPDDPGHIELPSLSALVALLGGAYMMIGGS</sequence>
<dbReference type="EMBL" id="JAABOA010003551">
    <property type="protein sequence ID" value="KAF9578542.1"/>
    <property type="molecule type" value="Genomic_DNA"/>
</dbReference>
<dbReference type="AlphaFoldDB" id="A0A9P6FN78"/>
<organism evidence="1 2">
    <name type="scientific">Lunasporangiospora selenospora</name>
    <dbReference type="NCBI Taxonomy" id="979761"/>
    <lineage>
        <taxon>Eukaryota</taxon>
        <taxon>Fungi</taxon>
        <taxon>Fungi incertae sedis</taxon>
        <taxon>Mucoromycota</taxon>
        <taxon>Mortierellomycotina</taxon>
        <taxon>Mortierellomycetes</taxon>
        <taxon>Mortierellales</taxon>
        <taxon>Mortierellaceae</taxon>
        <taxon>Lunasporangiospora</taxon>
    </lineage>
</organism>
<evidence type="ECO:0000313" key="1">
    <source>
        <dbReference type="EMBL" id="KAF9578542.1"/>
    </source>
</evidence>
<comment type="caution">
    <text evidence="1">The sequence shown here is derived from an EMBL/GenBank/DDBJ whole genome shotgun (WGS) entry which is preliminary data.</text>
</comment>
<evidence type="ECO:0000313" key="2">
    <source>
        <dbReference type="Proteomes" id="UP000780801"/>
    </source>
</evidence>
<keyword evidence="2" id="KW-1185">Reference proteome</keyword>
<dbReference type="Proteomes" id="UP000780801">
    <property type="component" value="Unassembled WGS sequence"/>
</dbReference>
<name>A0A9P6FN78_9FUNG</name>
<gene>
    <name evidence="1" type="ORF">BGW38_005604</name>
</gene>
<reference evidence="1" key="1">
    <citation type="journal article" date="2020" name="Fungal Divers.">
        <title>Resolving the Mortierellaceae phylogeny through synthesis of multi-gene phylogenetics and phylogenomics.</title>
        <authorList>
            <person name="Vandepol N."/>
            <person name="Liber J."/>
            <person name="Desiro A."/>
            <person name="Na H."/>
            <person name="Kennedy M."/>
            <person name="Barry K."/>
            <person name="Grigoriev I.V."/>
            <person name="Miller A.N."/>
            <person name="O'Donnell K."/>
            <person name="Stajich J.E."/>
            <person name="Bonito G."/>
        </authorList>
    </citation>
    <scope>NUCLEOTIDE SEQUENCE</scope>
    <source>
        <strain evidence="1">KOD1015</strain>
    </source>
</reference>
<proteinExistence type="predicted"/>
<protein>
    <submittedName>
        <fullName evidence="1">Uncharacterized protein</fullName>
    </submittedName>
</protein>